<dbReference type="InterPro" id="IPR000064">
    <property type="entry name" value="NLP_P60_dom"/>
</dbReference>
<comment type="similarity">
    <text evidence="1">Belongs to the peptidase C40 family.</text>
</comment>
<evidence type="ECO:0000313" key="7">
    <source>
        <dbReference type="EMBL" id="AMD91809.1"/>
    </source>
</evidence>
<name>A0A0X8JN63_9BACT</name>
<dbReference type="Gene3D" id="3.90.1720.10">
    <property type="entry name" value="endopeptidase domain like (from Nostoc punctiforme)"/>
    <property type="match status" value="1"/>
</dbReference>
<feature type="domain" description="NlpC/P60" evidence="6">
    <location>
        <begin position="66"/>
        <end position="186"/>
    </location>
</feature>
<dbReference type="PROSITE" id="PS51935">
    <property type="entry name" value="NLPC_P60"/>
    <property type="match status" value="1"/>
</dbReference>
<evidence type="ECO:0000259" key="6">
    <source>
        <dbReference type="PROSITE" id="PS51935"/>
    </source>
</evidence>
<dbReference type="KEGG" id="doa:AXF15_00855"/>
<sequence>MQAFQNFGEAVATGSVRQCEKCGLYGALVLLVFLFSCGGCSAKTVVGDLSPRGEMLAQYEPPKKYLSISEALRLQYASWKGVRHRVGGADKRGVDCSGLMQAVFRDAFRVDLPRTSLEQSRMGRKVKKIAEMRPGDLVFFVDRGLDHIGVVMDRRRFLHASTKHGVIISDFDEYWTPRLKRISRVLNIN</sequence>
<dbReference type="OrthoDB" id="9807055at2"/>
<evidence type="ECO:0000256" key="2">
    <source>
        <dbReference type="ARBA" id="ARBA00022670"/>
    </source>
</evidence>
<reference evidence="8" key="1">
    <citation type="submission" date="2016-02" db="EMBL/GenBank/DDBJ databases">
        <authorList>
            <person name="Holder M.E."/>
            <person name="Ajami N.J."/>
            <person name="Petrosino J.F."/>
        </authorList>
    </citation>
    <scope>NUCLEOTIDE SEQUENCE [LARGE SCALE GENOMIC DNA]</scope>
    <source>
        <strain evidence="8">DSM 12838</strain>
    </source>
</reference>
<evidence type="ECO:0000256" key="5">
    <source>
        <dbReference type="ARBA" id="ARBA00022807"/>
    </source>
</evidence>
<dbReference type="STRING" id="888061.AXF15_00855"/>
<dbReference type="SUPFAM" id="SSF54001">
    <property type="entry name" value="Cysteine proteinases"/>
    <property type="match status" value="1"/>
</dbReference>
<dbReference type="GO" id="GO:0008234">
    <property type="term" value="F:cysteine-type peptidase activity"/>
    <property type="evidence" value="ECO:0007669"/>
    <property type="project" value="UniProtKB-KW"/>
</dbReference>
<organism evidence="7 8">
    <name type="scientific">Desulfomicrobium orale DSM 12838</name>
    <dbReference type="NCBI Taxonomy" id="888061"/>
    <lineage>
        <taxon>Bacteria</taxon>
        <taxon>Pseudomonadati</taxon>
        <taxon>Thermodesulfobacteriota</taxon>
        <taxon>Desulfovibrionia</taxon>
        <taxon>Desulfovibrionales</taxon>
        <taxon>Desulfomicrobiaceae</taxon>
        <taxon>Desulfomicrobium</taxon>
    </lineage>
</organism>
<evidence type="ECO:0000313" key="8">
    <source>
        <dbReference type="Proteomes" id="UP000063964"/>
    </source>
</evidence>
<protein>
    <recommendedName>
        <fullName evidence="6">NlpC/P60 domain-containing protein</fullName>
    </recommendedName>
</protein>
<dbReference type="PANTHER" id="PTHR47360:SF1">
    <property type="entry name" value="ENDOPEPTIDASE NLPC-RELATED"/>
    <property type="match status" value="1"/>
</dbReference>
<dbReference type="PANTHER" id="PTHR47360">
    <property type="entry name" value="MUREIN DD-ENDOPEPTIDASE MEPS/MUREIN LD-CARBOXYPEPTIDASE"/>
    <property type="match status" value="1"/>
</dbReference>
<dbReference type="InterPro" id="IPR038765">
    <property type="entry name" value="Papain-like_cys_pep_sf"/>
</dbReference>
<dbReference type="Pfam" id="PF00877">
    <property type="entry name" value="NLPC_P60"/>
    <property type="match status" value="1"/>
</dbReference>
<evidence type="ECO:0000256" key="1">
    <source>
        <dbReference type="ARBA" id="ARBA00007074"/>
    </source>
</evidence>
<dbReference type="InterPro" id="IPR052062">
    <property type="entry name" value="Murein_DD/LD_carboxypeptidase"/>
</dbReference>
<accession>A0A0X8JN63</accession>
<keyword evidence="3" id="KW-0732">Signal</keyword>
<evidence type="ECO:0000256" key="4">
    <source>
        <dbReference type="ARBA" id="ARBA00022801"/>
    </source>
</evidence>
<proteinExistence type="inferred from homology"/>
<keyword evidence="4" id="KW-0378">Hydrolase</keyword>
<keyword evidence="5" id="KW-0788">Thiol protease</keyword>
<dbReference type="AlphaFoldDB" id="A0A0X8JN63"/>
<keyword evidence="2" id="KW-0645">Protease</keyword>
<evidence type="ECO:0000256" key="3">
    <source>
        <dbReference type="ARBA" id="ARBA00022729"/>
    </source>
</evidence>
<keyword evidence="8" id="KW-1185">Reference proteome</keyword>
<dbReference type="EMBL" id="CP014230">
    <property type="protein sequence ID" value="AMD91809.1"/>
    <property type="molecule type" value="Genomic_DNA"/>
</dbReference>
<gene>
    <name evidence="7" type="ORF">AXF15_00855</name>
</gene>
<dbReference type="GO" id="GO:0006508">
    <property type="term" value="P:proteolysis"/>
    <property type="evidence" value="ECO:0007669"/>
    <property type="project" value="UniProtKB-KW"/>
</dbReference>
<dbReference type="Proteomes" id="UP000063964">
    <property type="component" value="Chromosome"/>
</dbReference>